<name>A0A7J9D582_GOSGO</name>
<reference evidence="1 2" key="1">
    <citation type="journal article" date="2019" name="Genome Biol. Evol.">
        <title>Insights into the evolution of the New World diploid cottons (Gossypium, subgenus Houzingenia) based on genome sequencing.</title>
        <authorList>
            <person name="Grover C.E."/>
            <person name="Arick M.A. 2nd"/>
            <person name="Thrash A."/>
            <person name="Conover J.L."/>
            <person name="Sanders W.S."/>
            <person name="Peterson D.G."/>
            <person name="Frelichowski J.E."/>
            <person name="Scheffler J.A."/>
            <person name="Scheffler B.E."/>
            <person name="Wendel J.F."/>
        </authorList>
    </citation>
    <scope>NUCLEOTIDE SEQUENCE [LARGE SCALE GENOMIC DNA]</scope>
    <source>
        <strain evidence="1">5</strain>
        <tissue evidence="1">Leaf</tissue>
    </source>
</reference>
<gene>
    <name evidence="1" type="ORF">Gogos_022289</name>
</gene>
<sequence>MVPHFQRRKKKMDDGIEQISTLITDAAMLLVENIRAIGLELSRSIASEKVLQESAQKSYPALCEVEGLTEDKRYHALRKILDHQM</sequence>
<dbReference type="AlphaFoldDB" id="A0A7J9D582"/>
<dbReference type="EMBL" id="JABEZY010272343">
    <property type="protein sequence ID" value="MBA0755890.1"/>
    <property type="molecule type" value="Genomic_DNA"/>
</dbReference>
<dbReference type="Proteomes" id="UP000593579">
    <property type="component" value="Unassembled WGS sequence"/>
</dbReference>
<organism evidence="1 2">
    <name type="scientific">Gossypium gossypioides</name>
    <name type="common">Mexican cotton</name>
    <name type="synonym">Selera gossypioides</name>
    <dbReference type="NCBI Taxonomy" id="34282"/>
    <lineage>
        <taxon>Eukaryota</taxon>
        <taxon>Viridiplantae</taxon>
        <taxon>Streptophyta</taxon>
        <taxon>Embryophyta</taxon>
        <taxon>Tracheophyta</taxon>
        <taxon>Spermatophyta</taxon>
        <taxon>Magnoliopsida</taxon>
        <taxon>eudicotyledons</taxon>
        <taxon>Gunneridae</taxon>
        <taxon>Pentapetalae</taxon>
        <taxon>rosids</taxon>
        <taxon>malvids</taxon>
        <taxon>Malvales</taxon>
        <taxon>Malvaceae</taxon>
        <taxon>Malvoideae</taxon>
        <taxon>Gossypium</taxon>
    </lineage>
</organism>
<evidence type="ECO:0000313" key="2">
    <source>
        <dbReference type="Proteomes" id="UP000593579"/>
    </source>
</evidence>
<protein>
    <submittedName>
        <fullName evidence="1">Uncharacterized protein</fullName>
    </submittedName>
</protein>
<accession>A0A7J9D582</accession>
<keyword evidence="2" id="KW-1185">Reference proteome</keyword>
<dbReference type="OrthoDB" id="994021at2759"/>
<evidence type="ECO:0000313" key="1">
    <source>
        <dbReference type="EMBL" id="MBA0755890.1"/>
    </source>
</evidence>
<comment type="caution">
    <text evidence="1">The sequence shown here is derived from an EMBL/GenBank/DDBJ whole genome shotgun (WGS) entry which is preliminary data.</text>
</comment>
<proteinExistence type="predicted"/>